<sequence length="227" mass="25595">MRSFKYIDDLPSPLRRPQNSSTQNEKADPAANDYGVDVAPGTQTVASFRVQRERDIDAVKSASAAVSWIQWNESDDGDQPREAARILHYRASLAYLSENMIRAAEERWNTQVRAMAKQLQKAMQEAAEYIFSDMALLKGWTEARSLVWSTTCHLHGRPTPADVGTTSAERVQSQPILFSMHHNAGLWEISECELEAALGLWYWSVGQLEGADRISRSKFGRRHVRGT</sequence>
<reference evidence="2" key="2">
    <citation type="submission" date="2023-06" db="EMBL/GenBank/DDBJ databases">
        <authorList>
            <consortium name="Lawrence Berkeley National Laboratory"/>
            <person name="Haridas S."/>
            <person name="Hensen N."/>
            <person name="Bonometti L."/>
            <person name="Westerberg I."/>
            <person name="Brannstrom I.O."/>
            <person name="Guillou S."/>
            <person name="Cros-Aarteil S."/>
            <person name="Calhoun S."/>
            <person name="Kuo A."/>
            <person name="Mondo S."/>
            <person name="Pangilinan J."/>
            <person name="Riley R."/>
            <person name="Labutti K."/>
            <person name="Andreopoulos B."/>
            <person name="Lipzen A."/>
            <person name="Chen C."/>
            <person name="Yanf M."/>
            <person name="Daum C."/>
            <person name="Ng V."/>
            <person name="Clum A."/>
            <person name="Steindorff A."/>
            <person name="Ohm R."/>
            <person name="Martin F."/>
            <person name="Silar P."/>
            <person name="Natvig D."/>
            <person name="Lalanne C."/>
            <person name="Gautier V."/>
            <person name="Ament-Velasquez S.L."/>
            <person name="Kruys A."/>
            <person name="Hutchinson M.I."/>
            <person name="Powell A.J."/>
            <person name="Barry K."/>
            <person name="Miller A.N."/>
            <person name="Grigoriev I.V."/>
            <person name="Debuchy R."/>
            <person name="Gladieux P."/>
            <person name="Thoren M.H."/>
            <person name="Johannesson H."/>
        </authorList>
    </citation>
    <scope>NUCLEOTIDE SEQUENCE</scope>
    <source>
        <strain evidence="2">CBS 958.72</strain>
    </source>
</reference>
<name>A0AAE0KCI1_9PEZI</name>
<proteinExistence type="predicted"/>
<evidence type="ECO:0000256" key="1">
    <source>
        <dbReference type="SAM" id="MobiDB-lite"/>
    </source>
</evidence>
<accession>A0AAE0KCI1</accession>
<keyword evidence="3" id="KW-1185">Reference proteome</keyword>
<protein>
    <submittedName>
        <fullName evidence="2">Uncharacterized protein</fullName>
    </submittedName>
</protein>
<organism evidence="2 3">
    <name type="scientific">Lasiosphaeria ovina</name>
    <dbReference type="NCBI Taxonomy" id="92902"/>
    <lineage>
        <taxon>Eukaryota</taxon>
        <taxon>Fungi</taxon>
        <taxon>Dikarya</taxon>
        <taxon>Ascomycota</taxon>
        <taxon>Pezizomycotina</taxon>
        <taxon>Sordariomycetes</taxon>
        <taxon>Sordariomycetidae</taxon>
        <taxon>Sordariales</taxon>
        <taxon>Lasiosphaeriaceae</taxon>
        <taxon>Lasiosphaeria</taxon>
    </lineage>
</organism>
<dbReference type="AlphaFoldDB" id="A0AAE0KCI1"/>
<feature type="region of interest" description="Disordered" evidence="1">
    <location>
        <begin position="1"/>
        <end position="36"/>
    </location>
</feature>
<reference evidence="2" key="1">
    <citation type="journal article" date="2023" name="Mol. Phylogenet. Evol.">
        <title>Genome-scale phylogeny and comparative genomics of the fungal order Sordariales.</title>
        <authorList>
            <person name="Hensen N."/>
            <person name="Bonometti L."/>
            <person name="Westerberg I."/>
            <person name="Brannstrom I.O."/>
            <person name="Guillou S."/>
            <person name="Cros-Aarteil S."/>
            <person name="Calhoun S."/>
            <person name="Haridas S."/>
            <person name="Kuo A."/>
            <person name="Mondo S."/>
            <person name="Pangilinan J."/>
            <person name="Riley R."/>
            <person name="LaButti K."/>
            <person name="Andreopoulos B."/>
            <person name="Lipzen A."/>
            <person name="Chen C."/>
            <person name="Yan M."/>
            <person name="Daum C."/>
            <person name="Ng V."/>
            <person name="Clum A."/>
            <person name="Steindorff A."/>
            <person name="Ohm R.A."/>
            <person name="Martin F."/>
            <person name="Silar P."/>
            <person name="Natvig D.O."/>
            <person name="Lalanne C."/>
            <person name="Gautier V."/>
            <person name="Ament-Velasquez S.L."/>
            <person name="Kruys A."/>
            <person name="Hutchinson M.I."/>
            <person name="Powell A.J."/>
            <person name="Barry K."/>
            <person name="Miller A.N."/>
            <person name="Grigoriev I.V."/>
            <person name="Debuchy R."/>
            <person name="Gladieux P."/>
            <person name="Hiltunen Thoren M."/>
            <person name="Johannesson H."/>
        </authorList>
    </citation>
    <scope>NUCLEOTIDE SEQUENCE</scope>
    <source>
        <strain evidence="2">CBS 958.72</strain>
    </source>
</reference>
<dbReference type="Proteomes" id="UP001287356">
    <property type="component" value="Unassembled WGS sequence"/>
</dbReference>
<gene>
    <name evidence="2" type="ORF">B0T24DRAFT_720290</name>
</gene>
<dbReference type="EMBL" id="JAULSN010000004">
    <property type="protein sequence ID" value="KAK3373642.1"/>
    <property type="molecule type" value="Genomic_DNA"/>
</dbReference>
<comment type="caution">
    <text evidence="2">The sequence shown here is derived from an EMBL/GenBank/DDBJ whole genome shotgun (WGS) entry which is preliminary data.</text>
</comment>
<evidence type="ECO:0000313" key="2">
    <source>
        <dbReference type="EMBL" id="KAK3373642.1"/>
    </source>
</evidence>
<evidence type="ECO:0000313" key="3">
    <source>
        <dbReference type="Proteomes" id="UP001287356"/>
    </source>
</evidence>